<dbReference type="PANTHER" id="PTHR43277:SF4">
    <property type="entry name" value="ARGININE DECARBOXYLASE"/>
    <property type="match status" value="1"/>
</dbReference>
<evidence type="ECO:0000256" key="2">
    <source>
        <dbReference type="ARBA" id="ARBA00010671"/>
    </source>
</evidence>
<dbReference type="InterPro" id="IPR015424">
    <property type="entry name" value="PyrdxlP-dep_Trfase"/>
</dbReference>
<dbReference type="InterPro" id="IPR000310">
    <property type="entry name" value="Orn/Lys/Arg_deCO2ase_major_dom"/>
</dbReference>
<dbReference type="SUPFAM" id="SSF53383">
    <property type="entry name" value="PLP-dependent transferases"/>
    <property type="match status" value="1"/>
</dbReference>
<evidence type="ECO:0000256" key="5">
    <source>
        <dbReference type="ARBA" id="ARBA00023239"/>
    </source>
</evidence>
<evidence type="ECO:0000313" key="8">
    <source>
        <dbReference type="EMBL" id="VXD22555.1"/>
    </source>
</evidence>
<dbReference type="InterPro" id="IPR036633">
    <property type="entry name" value="Prn/Lys/Arg_de-COase_C_sf"/>
</dbReference>
<comment type="caution">
    <text evidence="8">The sequence shown here is derived from an EMBL/GenBank/DDBJ whole genome shotgun (WGS) entry which is preliminary data.</text>
</comment>
<dbReference type="Gene3D" id="3.90.105.10">
    <property type="entry name" value="Molybdopterin biosynthesis moea protein, domain 2"/>
    <property type="match status" value="1"/>
</dbReference>
<sequence>MLDQSQTPLLTALKNCANQPDVPFYTPGHKRGQGISPLLIKLLGTQLFKADLPELPELDNLFNPEGVIAEAQDLAAETFGAEKTWFLVNGSTCGIIAAILAICGTGDKILVPRNAHQSVISGLILSGAIAIFIQPEYNPTWDLSYSITPETVTQTLQQHPDAKAVLIVYPTYQGICGNIVEIAKITHQYNIPLIVDEAHAAHFNFHPNLPISALKAGADLTIQSIHKVLGSLTQSSLLHVQGNRIDRDRLSQTLQFVQSTSPNYILLASLDAARQQMATQGYDLIDQTLSLAKIARTQISKIPGLASFGTPDFEPTSGCVNLDITRLTIQVSNLGISGYEADEILRQQFHVTAELPSLHHLTFIISLGNTQTDIHQLINALKTLAVQHQAALISRSRRNFFSTPHFLPSTPPYSCRDAFFAQTEKRPLQDCLGLVSAEIICPYPPGIPILMPGEIVTSDALKFLQQVIALGGKITGCSDPNLQQLKIVKG</sequence>
<dbReference type="InterPro" id="IPR008286">
    <property type="entry name" value="Prn/Lys/Arg_de-COase_C"/>
</dbReference>
<keyword evidence="3" id="KW-0210">Decarboxylase</keyword>
<feature type="domain" description="Orn/Lys/Arg decarboxylase C-terminal" evidence="7">
    <location>
        <begin position="374"/>
        <end position="470"/>
    </location>
</feature>
<dbReference type="PANTHER" id="PTHR43277">
    <property type="entry name" value="ARGININE DECARBOXYLASE"/>
    <property type="match status" value="1"/>
</dbReference>
<keyword evidence="5 8" id="KW-0456">Lyase</keyword>
<evidence type="ECO:0000256" key="1">
    <source>
        <dbReference type="ARBA" id="ARBA00001933"/>
    </source>
</evidence>
<name>A0A7Z9E4F7_9CYAN</name>
<feature type="domain" description="Orn/Lys/Arg decarboxylases family 1 pyridoxal-P attachment site" evidence="6">
    <location>
        <begin position="7"/>
        <end position="301"/>
    </location>
</feature>
<dbReference type="CDD" id="cd00615">
    <property type="entry name" value="Orn_deC_like"/>
    <property type="match status" value="1"/>
</dbReference>
<dbReference type="EMBL" id="CZCS02000208">
    <property type="protein sequence ID" value="VXD22555.1"/>
    <property type="molecule type" value="Genomic_DNA"/>
</dbReference>
<dbReference type="InterPro" id="IPR015421">
    <property type="entry name" value="PyrdxlP-dep_Trfase_major"/>
</dbReference>
<evidence type="ECO:0000259" key="6">
    <source>
        <dbReference type="Pfam" id="PF01276"/>
    </source>
</evidence>
<evidence type="ECO:0000256" key="3">
    <source>
        <dbReference type="ARBA" id="ARBA00022793"/>
    </source>
</evidence>
<keyword evidence="9" id="KW-1185">Reference proteome</keyword>
<dbReference type="EC" id="4.1.1.19" evidence="8"/>
<protein>
    <submittedName>
        <fullName evidence="8">Arginine decarboxylase</fullName>
        <ecNumber evidence="8">4.1.1.19</ecNumber>
    </submittedName>
</protein>
<organism evidence="8 9">
    <name type="scientific">Planktothrix paucivesiculata PCC 9631</name>
    <dbReference type="NCBI Taxonomy" id="671071"/>
    <lineage>
        <taxon>Bacteria</taxon>
        <taxon>Bacillati</taxon>
        <taxon>Cyanobacteriota</taxon>
        <taxon>Cyanophyceae</taxon>
        <taxon>Oscillatoriophycideae</taxon>
        <taxon>Oscillatoriales</taxon>
        <taxon>Microcoleaceae</taxon>
        <taxon>Planktothrix</taxon>
    </lineage>
</organism>
<comment type="cofactor">
    <cofactor evidence="1">
        <name>pyridoxal 5'-phosphate</name>
        <dbReference type="ChEBI" id="CHEBI:597326"/>
    </cofactor>
</comment>
<dbReference type="RefSeq" id="WP_083620669.1">
    <property type="nucleotide sequence ID" value="NZ_LR735015.1"/>
</dbReference>
<dbReference type="GO" id="GO:0008792">
    <property type="term" value="F:arginine decarboxylase activity"/>
    <property type="evidence" value="ECO:0007669"/>
    <property type="project" value="UniProtKB-EC"/>
</dbReference>
<dbReference type="Pfam" id="PF01276">
    <property type="entry name" value="OKR_DC_1"/>
    <property type="match status" value="1"/>
</dbReference>
<gene>
    <name evidence="8" type="primary">speA</name>
    <name evidence="8" type="ORF">PL9631_660106</name>
</gene>
<dbReference type="Gene3D" id="3.40.640.10">
    <property type="entry name" value="Type I PLP-dependent aspartate aminotransferase-like (Major domain)"/>
    <property type="match status" value="1"/>
</dbReference>
<reference evidence="8" key="1">
    <citation type="submission" date="2019-10" db="EMBL/GenBank/DDBJ databases">
        <authorList>
            <consortium name="Genoscope - CEA"/>
            <person name="William W."/>
        </authorList>
    </citation>
    <scope>NUCLEOTIDE SEQUENCE [LARGE SCALE GENOMIC DNA]</scope>
    <source>
        <strain evidence="8">BBR_PRJEB10994</strain>
    </source>
</reference>
<dbReference type="SUPFAM" id="SSF55904">
    <property type="entry name" value="Ornithine decarboxylase C-terminal domain"/>
    <property type="match status" value="1"/>
</dbReference>
<dbReference type="OrthoDB" id="9815233at2"/>
<dbReference type="Pfam" id="PF03711">
    <property type="entry name" value="OKR_DC_1_C"/>
    <property type="match status" value="1"/>
</dbReference>
<dbReference type="Proteomes" id="UP000182190">
    <property type="component" value="Unassembled WGS sequence"/>
</dbReference>
<keyword evidence="4" id="KW-0663">Pyridoxal phosphate</keyword>
<evidence type="ECO:0000313" key="9">
    <source>
        <dbReference type="Proteomes" id="UP000182190"/>
    </source>
</evidence>
<comment type="similarity">
    <text evidence="2">Belongs to the Orn/Lys/Arg decarboxylase class-I family.</text>
</comment>
<evidence type="ECO:0000259" key="7">
    <source>
        <dbReference type="Pfam" id="PF03711"/>
    </source>
</evidence>
<dbReference type="InterPro" id="IPR052357">
    <property type="entry name" value="Orn_Lys_Arg_decarboxylase-I"/>
</dbReference>
<proteinExistence type="inferred from homology"/>
<evidence type="ECO:0000256" key="4">
    <source>
        <dbReference type="ARBA" id="ARBA00022898"/>
    </source>
</evidence>
<dbReference type="AlphaFoldDB" id="A0A7Z9E4F7"/>
<accession>A0A7Z9E4F7</accession>